<accession>A0ABX3G4A6</accession>
<evidence type="ECO:0000313" key="2">
    <source>
        <dbReference type="Proteomes" id="UP000187151"/>
    </source>
</evidence>
<name>A0ABX3G4A6_9ACTN</name>
<reference evidence="1 2" key="1">
    <citation type="submission" date="2016-01" db="EMBL/GenBank/DDBJ databases">
        <title>Streptomyces amritsarensis strain MTCC 11845 genome sequencing and assembly.</title>
        <authorList>
            <person name="Sharma D."/>
            <person name="Nair G.R."/>
            <person name="Kaur G."/>
            <person name="Manhas R.K."/>
            <person name="Mayilraj S."/>
        </authorList>
    </citation>
    <scope>NUCLEOTIDE SEQUENCE [LARGE SCALE GENOMIC DNA]</scope>
    <source>
        <strain evidence="1 2">MTCC 11845</strain>
    </source>
</reference>
<dbReference type="RefSeq" id="WP_076044606.1">
    <property type="nucleotide sequence ID" value="NZ_MQUR01000037.1"/>
</dbReference>
<sequence length="505" mass="54347">MNRDNSAESSGGRGGESVEELLRGVHARLLPVGLVTPEVAGGMRYARVVADELVFAYALDEPTRVRSLTDADVERAGAEEVGRAGRANLMRVPVQHEEISLEGHATLQSVFGDSHFVASKALYLGELARQVTGESLPSAGALVVVPTRHLCAFHPIADGSVVEALNDLAMYALGAYEDGPGRLSPRVYWWRRGGLTSLTVVDEETRTLSLRPPQELLALMKGLVRLDRAGRIATPAAGRPAPDPAELTRTTIGSVARLAEDPAGLGDAFASALALAHVRCTADPEASELVTWDAWATAVRLGSALFAGSESEQWYLGEENTFRLPAAAAAPPADARAWLDALYLALACRAHDRVDRLCRVPLETLRQDDTVDAYVLHWVDTLRTYLSGGTGDAVVEKLLATMQASLPETLTHSPDEFVNRVDYQPVALFHRLFTGDHEAFRGALTEALAEHGGYWAQSAAPRARVALGPLAMACLAHDQGFPIDPDGLPHLPRYLVDGKRVEDIS</sequence>
<organism evidence="1 2">
    <name type="scientific">Streptomyces amritsarensis</name>
    <dbReference type="NCBI Taxonomy" id="681158"/>
    <lineage>
        <taxon>Bacteria</taxon>
        <taxon>Bacillati</taxon>
        <taxon>Actinomycetota</taxon>
        <taxon>Actinomycetes</taxon>
        <taxon>Kitasatosporales</taxon>
        <taxon>Streptomycetaceae</taxon>
        <taxon>Streptomyces</taxon>
    </lineage>
</organism>
<evidence type="ECO:0008006" key="3">
    <source>
        <dbReference type="Google" id="ProtNLM"/>
    </source>
</evidence>
<proteinExistence type="predicted"/>
<protein>
    <recommendedName>
        <fullName evidence="3">Immunity protein 35 domain-containing protein</fullName>
    </recommendedName>
</protein>
<dbReference type="Proteomes" id="UP000187151">
    <property type="component" value="Unassembled WGS sequence"/>
</dbReference>
<gene>
    <name evidence="1" type="ORF">AVW11_17390</name>
</gene>
<dbReference type="Pfam" id="PF15575">
    <property type="entry name" value="Imm49"/>
    <property type="match status" value="1"/>
</dbReference>
<evidence type="ECO:0000313" key="1">
    <source>
        <dbReference type="EMBL" id="OLZ65186.1"/>
    </source>
</evidence>
<comment type="caution">
    <text evidence="1">The sequence shown here is derived from an EMBL/GenBank/DDBJ whole genome shotgun (WGS) entry which is preliminary data.</text>
</comment>
<dbReference type="InterPro" id="IPR029074">
    <property type="entry name" value="Imm49"/>
</dbReference>
<keyword evidence="2" id="KW-1185">Reference proteome</keyword>
<dbReference type="EMBL" id="MQUR01000037">
    <property type="protein sequence ID" value="OLZ65186.1"/>
    <property type="molecule type" value="Genomic_DNA"/>
</dbReference>